<keyword evidence="5" id="KW-0378">Hydrolase</keyword>
<dbReference type="GO" id="GO:0016787">
    <property type="term" value="F:hydrolase activity"/>
    <property type="evidence" value="ECO:0007669"/>
    <property type="project" value="UniProtKB-KW"/>
</dbReference>
<accession>A0A7C0U1S4</accession>
<comment type="caution">
    <text evidence="8">The sequence shown here is derived from an EMBL/GenBank/DDBJ whole genome shotgun (WGS) entry which is preliminary data.</text>
</comment>
<organism evidence="8">
    <name type="scientific">Desulfofervidus auxilii</name>
    <dbReference type="NCBI Taxonomy" id="1621989"/>
    <lineage>
        <taxon>Bacteria</taxon>
        <taxon>Pseudomonadati</taxon>
        <taxon>Thermodesulfobacteriota</taxon>
        <taxon>Candidatus Desulfofervidia</taxon>
        <taxon>Candidatus Desulfofervidales</taxon>
        <taxon>Candidatus Desulfofervidaceae</taxon>
        <taxon>Candidatus Desulfofervidus</taxon>
    </lineage>
</organism>
<comment type="similarity">
    <text evidence="1">Belongs to the HicA mRNA interferase family.</text>
</comment>
<protein>
    <submittedName>
        <fullName evidence="8">Type II toxin-antitoxin system HicA family toxin</fullName>
    </submittedName>
</protein>
<name>A0A7C0U1S4_DESA2</name>
<keyword evidence="4" id="KW-0255">Endonuclease</keyword>
<reference evidence="8" key="1">
    <citation type="journal article" date="2020" name="mSystems">
        <title>Genome- and Community-Level Interaction Insights into Carbon Utilization and Element Cycling Functions of Hydrothermarchaeota in Hydrothermal Sediment.</title>
        <authorList>
            <person name="Zhou Z."/>
            <person name="Liu Y."/>
            <person name="Xu W."/>
            <person name="Pan J."/>
            <person name="Luo Z.H."/>
            <person name="Li M."/>
        </authorList>
    </citation>
    <scope>NUCLEOTIDE SEQUENCE [LARGE SCALE GENOMIC DNA]</scope>
    <source>
        <strain evidence="8">HyVt-233</strain>
    </source>
</reference>
<dbReference type="Gene3D" id="3.30.920.30">
    <property type="entry name" value="Hypothetical protein"/>
    <property type="match status" value="1"/>
</dbReference>
<keyword evidence="3" id="KW-0540">Nuclease</keyword>
<evidence type="ECO:0000256" key="4">
    <source>
        <dbReference type="ARBA" id="ARBA00022759"/>
    </source>
</evidence>
<dbReference type="InterPro" id="IPR012933">
    <property type="entry name" value="HicA_mRNA_interferase"/>
</dbReference>
<keyword evidence="2" id="KW-1277">Toxin-antitoxin system</keyword>
<dbReference type="AlphaFoldDB" id="A0A7C0U1S4"/>
<keyword evidence="6" id="KW-0694">RNA-binding</keyword>
<dbReference type="Pfam" id="PF07927">
    <property type="entry name" value="HicA_toxin"/>
    <property type="match status" value="1"/>
</dbReference>
<evidence type="ECO:0000313" key="8">
    <source>
        <dbReference type="EMBL" id="HDD43659.1"/>
    </source>
</evidence>
<dbReference type="GO" id="GO:0004519">
    <property type="term" value="F:endonuclease activity"/>
    <property type="evidence" value="ECO:0007669"/>
    <property type="project" value="UniProtKB-KW"/>
</dbReference>
<evidence type="ECO:0000256" key="6">
    <source>
        <dbReference type="ARBA" id="ARBA00022884"/>
    </source>
</evidence>
<evidence type="ECO:0000256" key="2">
    <source>
        <dbReference type="ARBA" id="ARBA00022649"/>
    </source>
</evidence>
<evidence type="ECO:0000256" key="1">
    <source>
        <dbReference type="ARBA" id="ARBA00006620"/>
    </source>
</evidence>
<dbReference type="GO" id="GO:0003729">
    <property type="term" value="F:mRNA binding"/>
    <property type="evidence" value="ECO:0007669"/>
    <property type="project" value="InterPro"/>
</dbReference>
<dbReference type="EMBL" id="DRBS01000083">
    <property type="protein sequence ID" value="HDD43659.1"/>
    <property type="molecule type" value="Genomic_DNA"/>
</dbReference>
<dbReference type="InterPro" id="IPR038570">
    <property type="entry name" value="HicA_sf"/>
</dbReference>
<evidence type="ECO:0000256" key="5">
    <source>
        <dbReference type="ARBA" id="ARBA00022801"/>
    </source>
</evidence>
<keyword evidence="7" id="KW-0346">Stress response</keyword>
<sequence>MKLSILSSSQIEKVLRRAGFKLAPKKGKGSHKAFVKQAKDKKFLVIVPQKKIIPRGTLLAIIKQAGLSKEKFMRLLKE</sequence>
<proteinExistence type="inferred from homology"/>
<dbReference type="Proteomes" id="UP000886289">
    <property type="component" value="Unassembled WGS sequence"/>
</dbReference>
<gene>
    <name evidence="8" type="ORF">ENG63_02190</name>
</gene>
<evidence type="ECO:0000256" key="3">
    <source>
        <dbReference type="ARBA" id="ARBA00022722"/>
    </source>
</evidence>
<evidence type="ECO:0000256" key="7">
    <source>
        <dbReference type="ARBA" id="ARBA00023016"/>
    </source>
</evidence>
<dbReference type="SUPFAM" id="SSF54786">
    <property type="entry name" value="YcfA/nrd intein domain"/>
    <property type="match status" value="1"/>
</dbReference>